<feature type="chain" id="PRO_5045745225" evidence="2">
    <location>
        <begin position="20"/>
        <end position="373"/>
    </location>
</feature>
<feature type="transmembrane region" description="Helical" evidence="1">
    <location>
        <begin position="105"/>
        <end position="127"/>
    </location>
</feature>
<feature type="transmembrane region" description="Helical" evidence="1">
    <location>
        <begin position="306"/>
        <end position="327"/>
    </location>
</feature>
<gene>
    <name evidence="3" type="ORF">CCMP2556_LOCUS25596</name>
</gene>
<name>A0ABP0MFA3_9DINO</name>
<comment type="caution">
    <text evidence="3">The sequence shown here is derived from an EMBL/GenBank/DDBJ whole genome shotgun (WGS) entry which is preliminary data.</text>
</comment>
<keyword evidence="1" id="KW-0812">Transmembrane</keyword>
<keyword evidence="1" id="KW-1133">Transmembrane helix</keyword>
<protein>
    <submittedName>
        <fullName evidence="3">Uncharacterized protein</fullName>
    </submittedName>
</protein>
<keyword evidence="4" id="KW-1185">Reference proteome</keyword>
<proteinExistence type="predicted"/>
<evidence type="ECO:0000256" key="2">
    <source>
        <dbReference type="SAM" id="SignalP"/>
    </source>
</evidence>
<evidence type="ECO:0000313" key="3">
    <source>
        <dbReference type="EMBL" id="CAK9050174.1"/>
    </source>
</evidence>
<accession>A0ABP0MFA3</accession>
<feature type="signal peptide" evidence="2">
    <location>
        <begin position="1"/>
        <end position="19"/>
    </location>
</feature>
<keyword evidence="1" id="KW-0472">Membrane</keyword>
<reference evidence="3 4" key="1">
    <citation type="submission" date="2024-02" db="EMBL/GenBank/DDBJ databases">
        <authorList>
            <person name="Chen Y."/>
            <person name="Shah S."/>
            <person name="Dougan E. K."/>
            <person name="Thang M."/>
            <person name="Chan C."/>
        </authorList>
    </citation>
    <scope>NUCLEOTIDE SEQUENCE [LARGE SCALE GENOMIC DNA]</scope>
</reference>
<evidence type="ECO:0000313" key="4">
    <source>
        <dbReference type="Proteomes" id="UP001642484"/>
    </source>
</evidence>
<evidence type="ECO:0000256" key="1">
    <source>
        <dbReference type="SAM" id="Phobius"/>
    </source>
</evidence>
<organism evidence="3 4">
    <name type="scientific">Durusdinium trenchii</name>
    <dbReference type="NCBI Taxonomy" id="1381693"/>
    <lineage>
        <taxon>Eukaryota</taxon>
        <taxon>Sar</taxon>
        <taxon>Alveolata</taxon>
        <taxon>Dinophyceae</taxon>
        <taxon>Suessiales</taxon>
        <taxon>Symbiodiniaceae</taxon>
        <taxon>Durusdinium</taxon>
    </lineage>
</organism>
<dbReference type="EMBL" id="CAXAMN010017291">
    <property type="protein sequence ID" value="CAK9050174.1"/>
    <property type="molecule type" value="Genomic_DNA"/>
</dbReference>
<sequence>MVVGRQCVALSLLALQVFSTRVQKMLQQGDVKSYLMDCNEEAVNFAQTCICESTKAFVRCFAPVSIIVALVVASQLVLSQRVFYAMIRSGVLIDFKNLSPIKDPLFWWVLLNGVLAISHFVFHMLVAEQMHIGKDNLENVIASLKQDMLFFGLPAILYVVFLYLSYDVEWLLLPLNKFWEEDPEWAHKTSSEMAFVQEWVASLAVLHDPVSLQDVADSIALQSKERRDEDRLHHSTSFLQRHFSSSRLTAWVPAQRLQKLKERLQSREIAPAGPPPRKYFVERAWIARLMTNAQLVAQDRKCKSFYIAWLVWMILTSLICLAAVGLLIMQLKNDIEDIISGQREEYVCIAVIGANVIIMIIVSYYYVVDLLFP</sequence>
<feature type="transmembrane region" description="Helical" evidence="1">
    <location>
        <begin position="347"/>
        <end position="367"/>
    </location>
</feature>
<feature type="transmembrane region" description="Helical" evidence="1">
    <location>
        <begin position="148"/>
        <end position="166"/>
    </location>
</feature>
<dbReference type="Proteomes" id="UP001642484">
    <property type="component" value="Unassembled WGS sequence"/>
</dbReference>
<keyword evidence="2" id="KW-0732">Signal</keyword>